<name>A0A0X8HRQ1_9SACH</name>
<dbReference type="RefSeq" id="XP_017987221.1">
    <property type="nucleotide sequence ID" value="XM_018132201.1"/>
</dbReference>
<dbReference type="OrthoDB" id="206700at2759"/>
<dbReference type="SUPFAM" id="SSF47923">
    <property type="entry name" value="Ypt/Rab-GAP domain of gyp1p"/>
    <property type="match status" value="1"/>
</dbReference>
<proteinExistence type="predicted"/>
<dbReference type="Proteomes" id="UP000243052">
    <property type="component" value="Chromosome iv"/>
</dbReference>
<evidence type="ECO:0000256" key="1">
    <source>
        <dbReference type="ARBA" id="ARBA00022468"/>
    </source>
</evidence>
<organism evidence="3 4">
    <name type="scientific">Eremothecium sinecaudum</name>
    <dbReference type="NCBI Taxonomy" id="45286"/>
    <lineage>
        <taxon>Eukaryota</taxon>
        <taxon>Fungi</taxon>
        <taxon>Dikarya</taxon>
        <taxon>Ascomycota</taxon>
        <taxon>Saccharomycotina</taxon>
        <taxon>Saccharomycetes</taxon>
        <taxon>Saccharomycetales</taxon>
        <taxon>Saccharomycetaceae</taxon>
        <taxon>Eremothecium</taxon>
    </lineage>
</organism>
<dbReference type="InterPro" id="IPR035969">
    <property type="entry name" value="Rab-GAP_TBC_sf"/>
</dbReference>
<dbReference type="Gene3D" id="1.10.472.80">
    <property type="entry name" value="Ypt/Rab-GAP domain of gyp1p, domain 3"/>
    <property type="match status" value="1"/>
</dbReference>
<evidence type="ECO:0000259" key="2">
    <source>
        <dbReference type="PROSITE" id="PS50086"/>
    </source>
</evidence>
<dbReference type="SMART" id="SM00164">
    <property type="entry name" value="TBC"/>
    <property type="match status" value="1"/>
</dbReference>
<keyword evidence="1" id="KW-0343">GTPase activation</keyword>
<dbReference type="PANTHER" id="PTHR20913">
    <property type="entry name" value="TBC1 DOMAIN FAMILY MEMBER 20/GTPASE"/>
    <property type="match status" value="1"/>
</dbReference>
<sequence>MSDSIFSSCASISNSDFLVDDKSLILLGDDGQSGLKLQILESCLDNVSEQLPICLKLGLSRNGFVDHRLRKPLWYHILSSRLCRNDSTSEGMPALVRVDSGYSGAEICGDNEQEDTTIVNEKYSELLDGDERQVELDVRRSFGFIEDVNEKEKLREILKSTILKFLRKYPELRYYQGYHDVVSVFVMVFQDGQASDMCTPECSKLERVPSSGRSSKDEGIMTSDIDIEEADMFTTVEIFTLLYLRDFMMDTLDFTIHHLRIISLLVQAECPKFYEEVKLATVNPFFALSAILTLFSHELKPDFDETSPLYQIFDMVISSGSMMLPLVIYASILLELKDDILFKCKTQADLFENNTDLIHGVIQQVLQANRSVEQWNSILDRSRSYLEAQQETSSAFSVEKYDWINPYSVLRTSPANEEYYTRGELRTIISQEVKASHESVLSVTPECNSEEKKSRSWTHYIPFINLAPFWRWPIYVVVFALLFRAYNQNQLSTYGLWAMKYCAGRIGRITSGMSVPRTLNYVGIGDLSWFYNSINPLYEMHSP</sequence>
<keyword evidence="4" id="KW-1185">Reference proteome</keyword>
<dbReference type="InterPro" id="IPR000195">
    <property type="entry name" value="Rab-GAP-TBC_dom"/>
</dbReference>
<reference evidence="3 4" key="1">
    <citation type="submission" date="2016-01" db="EMBL/GenBank/DDBJ databases">
        <title>Genome sequence of the yeast Holleya sinecauda.</title>
        <authorList>
            <person name="Dietrich F.S."/>
        </authorList>
    </citation>
    <scope>NUCLEOTIDE SEQUENCE [LARGE SCALE GENOMIC DNA]</scope>
    <source>
        <strain evidence="3 4">ATCC 58844</strain>
    </source>
</reference>
<gene>
    <name evidence="3" type="ORF">AW171_hschr42109</name>
</gene>
<dbReference type="GO" id="GO:0005789">
    <property type="term" value="C:endoplasmic reticulum membrane"/>
    <property type="evidence" value="ECO:0007669"/>
    <property type="project" value="TreeGrafter"/>
</dbReference>
<dbReference type="AlphaFoldDB" id="A0A0X8HRQ1"/>
<evidence type="ECO:0000313" key="4">
    <source>
        <dbReference type="Proteomes" id="UP000243052"/>
    </source>
</evidence>
<dbReference type="Pfam" id="PF00566">
    <property type="entry name" value="RabGAP-TBC"/>
    <property type="match status" value="1"/>
</dbReference>
<dbReference type="GeneID" id="28723463"/>
<dbReference type="PANTHER" id="PTHR20913:SF7">
    <property type="entry name" value="RE60063P"/>
    <property type="match status" value="1"/>
</dbReference>
<dbReference type="STRING" id="45286.A0A0X8HRQ1"/>
<dbReference type="EMBL" id="CP014244">
    <property type="protein sequence ID" value="AMD20225.1"/>
    <property type="molecule type" value="Genomic_DNA"/>
</dbReference>
<evidence type="ECO:0000313" key="3">
    <source>
        <dbReference type="EMBL" id="AMD20225.1"/>
    </source>
</evidence>
<dbReference type="PROSITE" id="PS50086">
    <property type="entry name" value="TBC_RABGAP"/>
    <property type="match status" value="1"/>
</dbReference>
<protein>
    <submittedName>
        <fullName evidence="3">HDL519Wp</fullName>
    </submittedName>
</protein>
<dbReference type="GO" id="GO:0006888">
    <property type="term" value="P:endoplasmic reticulum to Golgi vesicle-mediated transport"/>
    <property type="evidence" value="ECO:0007669"/>
    <property type="project" value="TreeGrafter"/>
</dbReference>
<accession>A0A0X8HRQ1</accession>
<feature type="domain" description="Rab-GAP TBC" evidence="2">
    <location>
        <begin position="64"/>
        <end position="320"/>
    </location>
</feature>
<dbReference type="Gene3D" id="1.10.8.1310">
    <property type="match status" value="1"/>
</dbReference>
<dbReference type="GO" id="GO:0005096">
    <property type="term" value="F:GTPase activator activity"/>
    <property type="evidence" value="ECO:0007669"/>
    <property type="project" value="UniProtKB-KW"/>
</dbReference>
<dbReference type="InterPro" id="IPR045913">
    <property type="entry name" value="TBC20/Gyp8-like"/>
</dbReference>